<accession>L2GPT2</accession>
<feature type="coiled-coil region" evidence="1">
    <location>
        <begin position="77"/>
        <end position="104"/>
    </location>
</feature>
<dbReference type="AlphaFoldDB" id="L2GPT2"/>
<keyword evidence="3" id="KW-1185">Reference proteome</keyword>
<dbReference type="InParanoid" id="L2GPT2"/>
<name>L2GPT2_VITCO</name>
<dbReference type="VEuPathDB" id="MicrosporidiaDB:VICG_00223"/>
<dbReference type="GeneID" id="19880941"/>
<reference evidence="3" key="1">
    <citation type="submission" date="2011-05" db="EMBL/GenBank/DDBJ databases">
        <title>The genome sequence of Vittaforma corneae strain ATCC 50505.</title>
        <authorList>
            <consortium name="The Broad Institute Genome Sequencing Platform"/>
            <person name="Cuomo C."/>
            <person name="Didier E."/>
            <person name="Bowers L."/>
            <person name="Young S.K."/>
            <person name="Zeng Q."/>
            <person name="Gargeya S."/>
            <person name="Fitzgerald M."/>
            <person name="Haas B."/>
            <person name="Abouelleil A."/>
            <person name="Alvarado L."/>
            <person name="Arachchi H.M."/>
            <person name="Berlin A."/>
            <person name="Chapman S.B."/>
            <person name="Gearin G."/>
            <person name="Goldberg J."/>
            <person name="Griggs A."/>
            <person name="Gujja S."/>
            <person name="Hansen M."/>
            <person name="Heiman D."/>
            <person name="Howarth C."/>
            <person name="Larimer J."/>
            <person name="Lui A."/>
            <person name="MacDonald P.J.P."/>
            <person name="McCowen C."/>
            <person name="Montmayeur A."/>
            <person name="Murphy C."/>
            <person name="Neiman D."/>
            <person name="Pearson M."/>
            <person name="Priest M."/>
            <person name="Roberts A."/>
            <person name="Saif S."/>
            <person name="Shea T."/>
            <person name="Sisk P."/>
            <person name="Stolte C."/>
            <person name="Sykes S."/>
            <person name="Wortman J."/>
            <person name="Nusbaum C."/>
            <person name="Birren B."/>
        </authorList>
    </citation>
    <scope>NUCLEOTIDE SEQUENCE [LARGE SCALE GENOMIC DNA]</scope>
    <source>
        <strain evidence="3">ATCC 50505</strain>
    </source>
</reference>
<dbReference type="HOGENOM" id="CLU_1907267_0_0_1"/>
<gene>
    <name evidence="2" type="ORF">VICG_00223</name>
</gene>
<dbReference type="EMBL" id="JH370130">
    <property type="protein sequence ID" value="ELA42908.1"/>
    <property type="molecule type" value="Genomic_DNA"/>
</dbReference>
<evidence type="ECO:0000256" key="1">
    <source>
        <dbReference type="SAM" id="Coils"/>
    </source>
</evidence>
<evidence type="ECO:0000313" key="3">
    <source>
        <dbReference type="Proteomes" id="UP000011082"/>
    </source>
</evidence>
<sequence length="157" mass="18502">MQKNRGHLFSFLRQDAQMQSLHDKVSKELLESLEKFLDDKIELDDLLIAQEREDLACRYESWDMMKKELKESIFQLAERLFRAVNECEREIKTLEKLNESKSIECDLEEVSSHAQLLSRNRAPPVGFEHSNWYLGPYPAAHMIEMLREGAEEKKQDS</sequence>
<organism evidence="2 3">
    <name type="scientific">Vittaforma corneae (strain ATCC 50505)</name>
    <name type="common">Microsporidian parasite</name>
    <name type="synonym">Nosema corneum</name>
    <dbReference type="NCBI Taxonomy" id="993615"/>
    <lineage>
        <taxon>Eukaryota</taxon>
        <taxon>Fungi</taxon>
        <taxon>Fungi incertae sedis</taxon>
        <taxon>Microsporidia</taxon>
        <taxon>Nosematidae</taxon>
        <taxon>Vittaforma</taxon>
    </lineage>
</organism>
<keyword evidence="1" id="KW-0175">Coiled coil</keyword>
<protein>
    <submittedName>
        <fullName evidence="2">Uncharacterized protein</fullName>
    </submittedName>
</protein>
<proteinExistence type="predicted"/>
<evidence type="ECO:0000313" key="2">
    <source>
        <dbReference type="EMBL" id="ELA42908.1"/>
    </source>
</evidence>
<dbReference type="OMA" id="KNDINAY"/>
<dbReference type="RefSeq" id="XP_007603676.1">
    <property type="nucleotide sequence ID" value="XM_007603614.1"/>
</dbReference>
<dbReference type="Proteomes" id="UP000011082">
    <property type="component" value="Unassembled WGS sequence"/>
</dbReference>